<dbReference type="AlphaFoldDB" id="A0A438LY35"/>
<feature type="region of interest" description="Disordered" evidence="1">
    <location>
        <begin position="32"/>
        <end position="62"/>
    </location>
</feature>
<feature type="compositionally biased region" description="Polar residues" evidence="1">
    <location>
        <begin position="32"/>
        <end position="42"/>
    </location>
</feature>
<name>A0A438LY35_9ACTN</name>
<sequence length="62" mass="6577">MIPMKELLSGMPLSPAQIGVLLSLVHPPGLTAQNVTSGSPTKSAMKLTKKKPKNRKFSTSTT</sequence>
<dbReference type="RefSeq" id="WP_164903461.1">
    <property type="nucleotide sequence ID" value="NZ_SAUN01000001.1"/>
</dbReference>
<evidence type="ECO:0000313" key="3">
    <source>
        <dbReference type="Proteomes" id="UP000284824"/>
    </source>
</evidence>
<accession>A0A438LY35</accession>
<evidence type="ECO:0000256" key="1">
    <source>
        <dbReference type="SAM" id="MobiDB-lite"/>
    </source>
</evidence>
<dbReference type="Proteomes" id="UP000284824">
    <property type="component" value="Unassembled WGS sequence"/>
</dbReference>
<comment type="caution">
    <text evidence="2">The sequence shown here is derived from an EMBL/GenBank/DDBJ whole genome shotgun (WGS) entry which is preliminary data.</text>
</comment>
<evidence type="ECO:0000313" key="2">
    <source>
        <dbReference type="EMBL" id="RVX38392.1"/>
    </source>
</evidence>
<reference evidence="2 3" key="1">
    <citation type="submission" date="2019-01" db="EMBL/GenBank/DDBJ databases">
        <title>Sequencing the genomes of 1000 actinobacteria strains.</title>
        <authorList>
            <person name="Klenk H.-P."/>
        </authorList>
    </citation>
    <scope>NUCLEOTIDE SEQUENCE [LARGE SCALE GENOMIC DNA]</scope>
    <source>
        <strain evidence="2 3">DSM 43925</strain>
    </source>
</reference>
<organism evidence="2 3">
    <name type="scientific">Nonomuraea polychroma</name>
    <dbReference type="NCBI Taxonomy" id="46176"/>
    <lineage>
        <taxon>Bacteria</taxon>
        <taxon>Bacillati</taxon>
        <taxon>Actinomycetota</taxon>
        <taxon>Actinomycetes</taxon>
        <taxon>Streptosporangiales</taxon>
        <taxon>Streptosporangiaceae</taxon>
        <taxon>Nonomuraea</taxon>
    </lineage>
</organism>
<gene>
    <name evidence="2" type="ORF">EDD27_0697</name>
</gene>
<proteinExistence type="predicted"/>
<protein>
    <submittedName>
        <fullName evidence="2">Uncharacterized protein</fullName>
    </submittedName>
</protein>
<dbReference type="EMBL" id="SAUN01000001">
    <property type="protein sequence ID" value="RVX38392.1"/>
    <property type="molecule type" value="Genomic_DNA"/>
</dbReference>
<feature type="compositionally biased region" description="Basic residues" evidence="1">
    <location>
        <begin position="47"/>
        <end position="56"/>
    </location>
</feature>
<keyword evidence="3" id="KW-1185">Reference proteome</keyword>